<dbReference type="AlphaFoldDB" id="A0A328CD23"/>
<protein>
    <submittedName>
        <fullName evidence="2">Uncharacterized protein</fullName>
    </submittedName>
</protein>
<proteinExistence type="predicted"/>
<keyword evidence="3" id="KW-1185">Reference proteome</keyword>
<evidence type="ECO:0000313" key="2">
    <source>
        <dbReference type="EMBL" id="RAL23861.1"/>
    </source>
</evidence>
<dbReference type="EMBL" id="QHKO01000002">
    <property type="protein sequence ID" value="RAL23861.1"/>
    <property type="molecule type" value="Genomic_DNA"/>
</dbReference>
<feature type="compositionally biased region" description="Polar residues" evidence="1">
    <location>
        <begin position="1"/>
        <end position="26"/>
    </location>
</feature>
<feature type="region of interest" description="Disordered" evidence="1">
    <location>
        <begin position="1"/>
        <end position="31"/>
    </location>
</feature>
<gene>
    <name evidence="2" type="ORF">DL240_06850</name>
</gene>
<sequence>MTDALGSTTKGAVSRETPANNANSDTSRSRDDIELLSTSKKQVSAIGAFVNPAETVLCNVAQPPAMVSDRLDDVYETLRALAPRVLLLDGVEFWCVDYVPGSKRELKEMR</sequence>
<evidence type="ECO:0000256" key="1">
    <source>
        <dbReference type="SAM" id="MobiDB-lite"/>
    </source>
</evidence>
<organism evidence="2 3">
    <name type="scientific">Lujinxingia litoralis</name>
    <dbReference type="NCBI Taxonomy" id="2211119"/>
    <lineage>
        <taxon>Bacteria</taxon>
        <taxon>Deltaproteobacteria</taxon>
        <taxon>Bradymonadales</taxon>
        <taxon>Lujinxingiaceae</taxon>
        <taxon>Lujinxingia</taxon>
    </lineage>
</organism>
<comment type="caution">
    <text evidence="2">The sequence shown here is derived from an EMBL/GenBank/DDBJ whole genome shotgun (WGS) entry which is preliminary data.</text>
</comment>
<accession>A0A328CD23</accession>
<dbReference type="Proteomes" id="UP000249169">
    <property type="component" value="Unassembled WGS sequence"/>
</dbReference>
<name>A0A328CD23_9DELT</name>
<evidence type="ECO:0000313" key="3">
    <source>
        <dbReference type="Proteomes" id="UP000249169"/>
    </source>
</evidence>
<reference evidence="2 3" key="1">
    <citation type="submission" date="2018-05" db="EMBL/GenBank/DDBJ databases">
        <title>Lujinxingia marina gen. nov. sp. nov., a new facultative anaerobic member of the class Deltaproteobacteria, and proposal of Lujinxingaceae fam. nov.</title>
        <authorList>
            <person name="Li C.-M."/>
        </authorList>
    </citation>
    <scope>NUCLEOTIDE SEQUENCE [LARGE SCALE GENOMIC DNA]</scope>
    <source>
        <strain evidence="2 3">B210</strain>
    </source>
</reference>